<reference evidence="1" key="1">
    <citation type="journal article" date="2020" name="Stud. Mycol.">
        <title>101 Dothideomycetes genomes: a test case for predicting lifestyles and emergence of pathogens.</title>
        <authorList>
            <person name="Haridas S."/>
            <person name="Albert R."/>
            <person name="Binder M."/>
            <person name="Bloem J."/>
            <person name="Labutti K."/>
            <person name="Salamov A."/>
            <person name="Andreopoulos B."/>
            <person name="Baker S."/>
            <person name="Barry K."/>
            <person name="Bills G."/>
            <person name="Bluhm B."/>
            <person name="Cannon C."/>
            <person name="Castanera R."/>
            <person name="Culley D."/>
            <person name="Daum C."/>
            <person name="Ezra D."/>
            <person name="Gonzalez J."/>
            <person name="Henrissat B."/>
            <person name="Kuo A."/>
            <person name="Liang C."/>
            <person name="Lipzen A."/>
            <person name="Lutzoni F."/>
            <person name="Magnuson J."/>
            <person name="Mondo S."/>
            <person name="Nolan M."/>
            <person name="Ohm R."/>
            <person name="Pangilinan J."/>
            <person name="Park H.-J."/>
            <person name="Ramirez L."/>
            <person name="Alfaro M."/>
            <person name="Sun H."/>
            <person name="Tritt A."/>
            <person name="Yoshinaga Y."/>
            <person name="Zwiers L.-H."/>
            <person name="Turgeon B."/>
            <person name="Goodwin S."/>
            <person name="Spatafora J."/>
            <person name="Crous P."/>
            <person name="Grigoriev I."/>
        </authorList>
    </citation>
    <scope>NUCLEOTIDE SEQUENCE</scope>
    <source>
        <strain evidence="1">ATCC 200398</strain>
    </source>
</reference>
<dbReference type="Proteomes" id="UP000799755">
    <property type="component" value="Unassembled WGS sequence"/>
</dbReference>
<accession>A0ACB6R8Y4</accession>
<gene>
    <name evidence="1" type="ORF">BDR25DRAFT_349930</name>
</gene>
<keyword evidence="2" id="KW-1185">Reference proteome</keyword>
<dbReference type="EMBL" id="MU003495">
    <property type="protein sequence ID" value="KAF2475636.1"/>
    <property type="molecule type" value="Genomic_DNA"/>
</dbReference>
<evidence type="ECO:0000313" key="1">
    <source>
        <dbReference type="EMBL" id="KAF2475636.1"/>
    </source>
</evidence>
<organism evidence="1 2">
    <name type="scientific">Lindgomyces ingoldianus</name>
    <dbReference type="NCBI Taxonomy" id="673940"/>
    <lineage>
        <taxon>Eukaryota</taxon>
        <taxon>Fungi</taxon>
        <taxon>Dikarya</taxon>
        <taxon>Ascomycota</taxon>
        <taxon>Pezizomycotina</taxon>
        <taxon>Dothideomycetes</taxon>
        <taxon>Pleosporomycetidae</taxon>
        <taxon>Pleosporales</taxon>
        <taxon>Lindgomycetaceae</taxon>
        <taxon>Lindgomyces</taxon>
    </lineage>
</organism>
<protein>
    <submittedName>
        <fullName evidence="1">Uncharacterized protein</fullName>
    </submittedName>
</protein>
<name>A0ACB6R8Y4_9PLEO</name>
<comment type="caution">
    <text evidence="1">The sequence shown here is derived from an EMBL/GenBank/DDBJ whole genome shotgun (WGS) entry which is preliminary data.</text>
</comment>
<proteinExistence type="predicted"/>
<sequence length="263" mass="29664">MQAKNLGPYGKEYNVEQIAFDLGINPGVLDFRCQTFVSSTPCLPSISSNHALLDARVQLKVSVVKDAIHSRTASLRRQFKILTLSRLFHSRNYKETASSRPSMRKERSQLPQKYPRWHLSSTNLPTLITSLQCIICVHGESRETAFQLNRRQHETPSPPYAAEPQKIFQILEQQRLFNKMLVVSLRGDLSFSATKNIHPSFSLSLLDAQLTIRSPGQNAFELGLCQRRNTRSQNLRLPNSQPCFNAIAVLPPPSLIRTAIADA</sequence>
<evidence type="ECO:0000313" key="2">
    <source>
        <dbReference type="Proteomes" id="UP000799755"/>
    </source>
</evidence>